<dbReference type="PROSITE" id="PS00065">
    <property type="entry name" value="D_2_HYDROXYACID_DH_1"/>
    <property type="match status" value="1"/>
</dbReference>
<protein>
    <submittedName>
        <fullName evidence="2">S-adenosyl-L-homocysteine hydrolase, NAD binding domain</fullName>
    </submittedName>
</protein>
<accession>A0A451A8D6</accession>
<dbReference type="AlphaFoldDB" id="A0A451A8D6"/>
<dbReference type="GO" id="GO:0016787">
    <property type="term" value="F:hydrolase activity"/>
    <property type="evidence" value="ECO:0007669"/>
    <property type="project" value="UniProtKB-KW"/>
</dbReference>
<dbReference type="InterPro" id="IPR036291">
    <property type="entry name" value="NAD(P)-bd_dom_sf"/>
</dbReference>
<evidence type="ECO:0000313" key="2">
    <source>
        <dbReference type="EMBL" id="VFK62306.1"/>
    </source>
</evidence>
<gene>
    <name evidence="2" type="ORF">BECKUNK1418G_GA0071005_102320</name>
    <name evidence="3" type="ORF">BECKUNK1418H_GA0071006_102820</name>
</gene>
<dbReference type="Pfam" id="PF03807">
    <property type="entry name" value="F420_oxidored"/>
    <property type="match status" value="1"/>
</dbReference>
<dbReference type="EMBL" id="CAADGD010000028">
    <property type="protein sequence ID" value="VFK70405.1"/>
    <property type="molecule type" value="Genomic_DNA"/>
</dbReference>
<sequence length="414" mass="46684">MVDDALYREEFRSFNKIGDRLKDLSFRNRPRIDGIAVVLVTHSMFTAMPLIDAVEGVAGRCNMYLVCKSSSKNGDFERYITGRGNVILSSGKKDFKENPDKVIRELRLLGKPLLLLDHGGYGAYHIQELQDELEIVGIVEYSLNGHERYGRSGISEHIDYISIAESETKKFADYSCGRFIGELCSFIVQQFSGFGNHMRGIRKIGIIGVGRLGLNAADQMKSNGAHNIMVYDINPERMIEAQQRGHNVQATCVEDILKRCNVILVGSDTVPIKPEMYALMHNHTIVATVTSPDDSLGIQELTHHGHIIEEERFANENIPISTYQITKEKYIHLICNGNAPNLTYSQFGVDDPTLAMPLILHALAGYELARNNGMTKKQIQRLEERIMKDYLTIHQEFARETEDYWRSDGAVLAS</sequence>
<reference evidence="2" key="1">
    <citation type="submission" date="2019-02" db="EMBL/GenBank/DDBJ databases">
        <authorList>
            <person name="Gruber-Vodicka R. H."/>
            <person name="Seah K. B. B."/>
        </authorList>
    </citation>
    <scope>NUCLEOTIDE SEQUENCE</scope>
    <source>
        <strain evidence="3">BECK_BY19</strain>
        <strain evidence="2">BECK_BY8</strain>
    </source>
</reference>
<dbReference type="InterPro" id="IPR042172">
    <property type="entry name" value="Adenosylhomocyst_ase-like_sf"/>
</dbReference>
<organism evidence="2">
    <name type="scientific">Candidatus Kentrum sp. UNK</name>
    <dbReference type="NCBI Taxonomy" id="2126344"/>
    <lineage>
        <taxon>Bacteria</taxon>
        <taxon>Pseudomonadati</taxon>
        <taxon>Pseudomonadota</taxon>
        <taxon>Gammaproteobacteria</taxon>
        <taxon>Candidatus Kentrum</taxon>
    </lineage>
</organism>
<dbReference type="InterPro" id="IPR015878">
    <property type="entry name" value="Ado_hCys_hydrolase_NAD-bd"/>
</dbReference>
<dbReference type="EMBL" id="CAADFZ010000023">
    <property type="protein sequence ID" value="VFK62306.1"/>
    <property type="molecule type" value="Genomic_DNA"/>
</dbReference>
<proteinExistence type="predicted"/>
<evidence type="ECO:0000259" key="1">
    <source>
        <dbReference type="SMART" id="SM00997"/>
    </source>
</evidence>
<name>A0A451A8D6_9GAMM</name>
<feature type="domain" description="S-adenosyl-L-homocysteine hydrolase NAD binding" evidence="1">
    <location>
        <begin position="192"/>
        <end position="347"/>
    </location>
</feature>
<evidence type="ECO:0000313" key="3">
    <source>
        <dbReference type="EMBL" id="VFK70405.1"/>
    </source>
</evidence>
<dbReference type="SUPFAM" id="SSF51735">
    <property type="entry name" value="NAD(P)-binding Rossmann-fold domains"/>
    <property type="match status" value="1"/>
</dbReference>
<dbReference type="InterPro" id="IPR028939">
    <property type="entry name" value="P5C_Rdtase_cat_N"/>
</dbReference>
<dbReference type="Gene3D" id="3.40.50.1480">
    <property type="entry name" value="Adenosylhomocysteinase-like"/>
    <property type="match status" value="1"/>
</dbReference>
<keyword evidence="2" id="KW-0378">Hydrolase</keyword>
<dbReference type="GO" id="GO:0016616">
    <property type="term" value="F:oxidoreductase activity, acting on the CH-OH group of donors, NAD or NADP as acceptor"/>
    <property type="evidence" value="ECO:0007669"/>
    <property type="project" value="UniProtKB-ARBA"/>
</dbReference>
<dbReference type="Gene3D" id="3.40.50.720">
    <property type="entry name" value="NAD(P)-binding Rossmann-like Domain"/>
    <property type="match status" value="1"/>
</dbReference>
<dbReference type="InterPro" id="IPR029752">
    <property type="entry name" value="D-isomer_DH_CS1"/>
</dbReference>
<dbReference type="SMART" id="SM00997">
    <property type="entry name" value="AdoHcyase_NAD"/>
    <property type="match status" value="1"/>
</dbReference>